<name>A0AAD7KNT8_QUISA</name>
<keyword evidence="2" id="KW-1185">Reference proteome</keyword>
<gene>
    <name evidence="1" type="ORF">O6P43_032833</name>
</gene>
<evidence type="ECO:0000313" key="2">
    <source>
        <dbReference type="Proteomes" id="UP001163823"/>
    </source>
</evidence>
<dbReference type="EMBL" id="JARAOO010000014">
    <property type="protein sequence ID" value="KAJ7943253.1"/>
    <property type="molecule type" value="Genomic_DNA"/>
</dbReference>
<sequence>MKSLDSVVPLSTKVLQNLLQTQFSYMLTLLFTHTTIIRELLFCISPLSFTLYHLTDHIRAPPSPVSTDVYWEDFEE</sequence>
<organism evidence="1 2">
    <name type="scientific">Quillaja saponaria</name>
    <name type="common">Soap bark tree</name>
    <dbReference type="NCBI Taxonomy" id="32244"/>
    <lineage>
        <taxon>Eukaryota</taxon>
        <taxon>Viridiplantae</taxon>
        <taxon>Streptophyta</taxon>
        <taxon>Embryophyta</taxon>
        <taxon>Tracheophyta</taxon>
        <taxon>Spermatophyta</taxon>
        <taxon>Magnoliopsida</taxon>
        <taxon>eudicotyledons</taxon>
        <taxon>Gunneridae</taxon>
        <taxon>Pentapetalae</taxon>
        <taxon>rosids</taxon>
        <taxon>fabids</taxon>
        <taxon>Fabales</taxon>
        <taxon>Quillajaceae</taxon>
        <taxon>Quillaja</taxon>
    </lineage>
</organism>
<accession>A0AAD7KNT8</accession>
<comment type="caution">
    <text evidence="1">The sequence shown here is derived from an EMBL/GenBank/DDBJ whole genome shotgun (WGS) entry which is preliminary data.</text>
</comment>
<dbReference type="Proteomes" id="UP001163823">
    <property type="component" value="Chromosome 14"/>
</dbReference>
<reference evidence="1" key="1">
    <citation type="journal article" date="2023" name="Science">
        <title>Elucidation of the pathway for biosynthesis of saponin adjuvants from the soapbark tree.</title>
        <authorList>
            <person name="Reed J."/>
            <person name="Orme A."/>
            <person name="El-Demerdash A."/>
            <person name="Owen C."/>
            <person name="Martin L.B.B."/>
            <person name="Misra R.C."/>
            <person name="Kikuchi S."/>
            <person name="Rejzek M."/>
            <person name="Martin A.C."/>
            <person name="Harkess A."/>
            <person name="Leebens-Mack J."/>
            <person name="Louveau T."/>
            <person name="Stephenson M.J."/>
            <person name="Osbourn A."/>
        </authorList>
    </citation>
    <scope>NUCLEOTIDE SEQUENCE</scope>
    <source>
        <strain evidence="1">S10</strain>
    </source>
</reference>
<proteinExistence type="predicted"/>
<evidence type="ECO:0000313" key="1">
    <source>
        <dbReference type="EMBL" id="KAJ7943253.1"/>
    </source>
</evidence>
<protein>
    <submittedName>
        <fullName evidence="1">Uncharacterized protein</fullName>
    </submittedName>
</protein>
<dbReference type="AlphaFoldDB" id="A0AAD7KNT8"/>
<dbReference type="KEGG" id="qsa:O6P43_032833"/>